<evidence type="ECO:0000256" key="3">
    <source>
        <dbReference type="ARBA" id="ARBA00022692"/>
    </source>
</evidence>
<proteinExistence type="inferred from homology"/>
<evidence type="ECO:0000313" key="7">
    <source>
        <dbReference type="EMBL" id="EIJ89618.1"/>
    </source>
</evidence>
<feature type="transmembrane region" description="Helical" evidence="6">
    <location>
        <begin position="82"/>
        <end position="100"/>
    </location>
</feature>
<comment type="similarity">
    <text evidence="2">Belongs to the YIP1 family.</text>
</comment>
<evidence type="ECO:0000256" key="2">
    <source>
        <dbReference type="ARBA" id="ARBA00010596"/>
    </source>
</evidence>
<evidence type="ECO:0008006" key="9">
    <source>
        <dbReference type="Google" id="ProtNLM"/>
    </source>
</evidence>
<evidence type="ECO:0000256" key="4">
    <source>
        <dbReference type="ARBA" id="ARBA00022989"/>
    </source>
</evidence>
<dbReference type="PANTHER" id="PTHR21236:SF2">
    <property type="entry name" value="PROTEIN YIPF"/>
    <property type="match status" value="1"/>
</dbReference>
<dbReference type="STRING" id="935791.I3EK71"/>
<dbReference type="AlphaFoldDB" id="I3EK71"/>
<sequence>MSTFGSALPLGIKNALIGYKEGDKPLLDELGIDFNAIKRDSLRIVFIKSTEHKDTMDMVGPLLFIILYGVILFIRSAVHIGYLYYLSTISCMFIYVLLILMNNNNRISILGIINALGYALIPILIFATIGKFLPTEKSFKLFIGALFFYLVNSCFHNRNNKKVPNTRQRCFNRLSHIFGIFMLYDAFYHLM</sequence>
<name>I3EK71_NEMP3</name>
<dbReference type="InterPro" id="IPR045231">
    <property type="entry name" value="Yip1/4-like"/>
</dbReference>
<dbReference type="GO" id="GO:0016020">
    <property type="term" value="C:membrane"/>
    <property type="evidence" value="ECO:0007669"/>
    <property type="project" value="UniProtKB-SubCell"/>
</dbReference>
<dbReference type="GO" id="GO:0048280">
    <property type="term" value="P:vesicle fusion with Golgi apparatus"/>
    <property type="evidence" value="ECO:0007669"/>
    <property type="project" value="TreeGrafter"/>
</dbReference>
<organism evidence="7 8">
    <name type="scientific">Nematocida parisii (strain ERTm3)</name>
    <name type="common">Nematode killer fungus</name>
    <dbReference type="NCBI Taxonomy" id="935791"/>
    <lineage>
        <taxon>Eukaryota</taxon>
        <taxon>Fungi</taxon>
        <taxon>Fungi incertae sedis</taxon>
        <taxon>Microsporidia</taxon>
        <taxon>Nematocida</taxon>
    </lineage>
</organism>
<dbReference type="PANTHER" id="PTHR21236">
    <property type="entry name" value="GOLGI MEMBRANE PROTEIN YIP1"/>
    <property type="match status" value="1"/>
</dbReference>
<dbReference type="HOGENOM" id="CLU_1421769_0_0_1"/>
<keyword evidence="4 6" id="KW-1133">Transmembrane helix</keyword>
<dbReference type="GO" id="GO:0005802">
    <property type="term" value="C:trans-Golgi network"/>
    <property type="evidence" value="ECO:0007669"/>
    <property type="project" value="TreeGrafter"/>
</dbReference>
<dbReference type="EMBL" id="GL870876">
    <property type="protein sequence ID" value="EIJ89618.1"/>
    <property type="molecule type" value="Genomic_DNA"/>
</dbReference>
<accession>I3EK71</accession>
<feature type="transmembrane region" description="Helical" evidence="6">
    <location>
        <begin position="58"/>
        <end position="76"/>
    </location>
</feature>
<comment type="subcellular location">
    <subcellularLocation>
        <location evidence="1">Membrane</location>
        <topology evidence="1">Multi-pass membrane protein</topology>
    </subcellularLocation>
</comment>
<dbReference type="OrthoDB" id="440385at2759"/>
<feature type="transmembrane region" description="Helical" evidence="6">
    <location>
        <begin position="107"/>
        <end position="129"/>
    </location>
</feature>
<protein>
    <recommendedName>
        <fullName evidence="9">Protein YIP</fullName>
    </recommendedName>
</protein>
<dbReference type="Proteomes" id="UP000002872">
    <property type="component" value="Unassembled WGS sequence"/>
</dbReference>
<dbReference type="GO" id="GO:0006888">
    <property type="term" value="P:endoplasmic reticulum to Golgi vesicle-mediated transport"/>
    <property type="evidence" value="ECO:0007669"/>
    <property type="project" value="InterPro"/>
</dbReference>
<dbReference type="InParanoid" id="I3EK71"/>
<feature type="transmembrane region" description="Helical" evidence="6">
    <location>
        <begin position="141"/>
        <end position="158"/>
    </location>
</feature>
<evidence type="ECO:0000256" key="6">
    <source>
        <dbReference type="SAM" id="Phobius"/>
    </source>
</evidence>
<reference evidence="7" key="1">
    <citation type="submission" date="2011-01" db="EMBL/GenBank/DDBJ databases">
        <title>The Genome Sequence of Nematocida parisii strain ERTm3.</title>
        <authorList>
            <consortium name="The Broad Institute Genome Sequencing Platform"/>
            <consortium name="The Broad Institute Genome Sequencing Center for Infectious Disease"/>
            <person name="Cuomo C."/>
            <person name="Troemel E."/>
            <person name="Young S.K."/>
            <person name="Zeng Q."/>
            <person name="Gargeya S."/>
            <person name="Fitzgerald M."/>
            <person name="Haas B."/>
            <person name="Abouelleil A."/>
            <person name="Alvarado L."/>
            <person name="Arachchi H.M."/>
            <person name="Berlin A."/>
            <person name="Chapman S.B."/>
            <person name="Gearin G."/>
            <person name="Goldberg J."/>
            <person name="Griggs A."/>
            <person name="Gujja S."/>
            <person name="Hansen M."/>
            <person name="Heiman D."/>
            <person name="Howarth C."/>
            <person name="Larimer J."/>
            <person name="Lui A."/>
            <person name="MacDonald P.J.P."/>
            <person name="McCowen C."/>
            <person name="Montmayeur A."/>
            <person name="Murphy C."/>
            <person name="Neiman D."/>
            <person name="Pearson M."/>
            <person name="Priest M."/>
            <person name="Roberts A."/>
            <person name="Saif S."/>
            <person name="Shea T."/>
            <person name="Sisk P."/>
            <person name="Stolte C."/>
            <person name="Sykes S."/>
            <person name="Wortman J."/>
            <person name="Nusbaum C."/>
            <person name="Birren B."/>
        </authorList>
    </citation>
    <scope>NUCLEOTIDE SEQUENCE</scope>
    <source>
        <strain evidence="7">ERTm3</strain>
    </source>
</reference>
<evidence type="ECO:0000313" key="8">
    <source>
        <dbReference type="Proteomes" id="UP000002872"/>
    </source>
</evidence>
<evidence type="ECO:0000256" key="1">
    <source>
        <dbReference type="ARBA" id="ARBA00004141"/>
    </source>
</evidence>
<evidence type="ECO:0000256" key="5">
    <source>
        <dbReference type="ARBA" id="ARBA00023136"/>
    </source>
</evidence>
<dbReference type="VEuPathDB" id="MicrosporidiaDB:NEQG_00388"/>
<feature type="transmembrane region" description="Helical" evidence="6">
    <location>
        <begin position="170"/>
        <end position="190"/>
    </location>
</feature>
<keyword evidence="3 6" id="KW-0812">Transmembrane</keyword>
<gene>
    <name evidence="7" type="ORF">NEQG_00388</name>
</gene>
<keyword evidence="8" id="KW-1185">Reference proteome</keyword>
<keyword evidence="5 6" id="KW-0472">Membrane</keyword>